<accession>A0A644YWU1</accession>
<dbReference type="EMBL" id="VSSQ01006376">
    <property type="protein sequence ID" value="MPM32488.1"/>
    <property type="molecule type" value="Genomic_DNA"/>
</dbReference>
<name>A0A644YWU1_9ZZZZ</name>
<sequence>MQGDIIDDDGFVFFVDYRCRTACDTTFAQTAGDDCRVRSHAAARRQDAFRTHHARQIFRGCFAADEDDRQALLLCRFGIGSGEIDMSGSRSWRSAESGRQQLSFIQGFRVERRVEQFVQLAGFDAHDGFFFRDETFAGQINGHRDGCGCCAFPVACLQQVQFAFFDRELDVLHIGVVVLQFFGDCLEFVVDGRHHFLQGVDVQRGADAGHDIFALRVHQEFAEQFFLAGRRVAREGHAGTGIVTAIAEHHALDGDGCAEVMRNIVDFAVKDSPFIVP</sequence>
<comment type="caution">
    <text evidence="1">The sequence shown here is derived from an EMBL/GenBank/DDBJ whole genome shotgun (WGS) entry which is preliminary data.</text>
</comment>
<dbReference type="AntiFam" id="ANF00162">
    <property type="entry name" value="Shadow ORF (opposite ppdK)"/>
</dbReference>
<gene>
    <name evidence="1" type="ORF">SDC9_79051</name>
</gene>
<protein>
    <submittedName>
        <fullName evidence="1">Uncharacterized protein</fullName>
    </submittedName>
</protein>
<proteinExistence type="predicted"/>
<organism evidence="1">
    <name type="scientific">bioreactor metagenome</name>
    <dbReference type="NCBI Taxonomy" id="1076179"/>
    <lineage>
        <taxon>unclassified sequences</taxon>
        <taxon>metagenomes</taxon>
        <taxon>ecological metagenomes</taxon>
    </lineage>
</organism>
<dbReference type="AlphaFoldDB" id="A0A644YWU1"/>
<evidence type="ECO:0000313" key="1">
    <source>
        <dbReference type="EMBL" id="MPM32488.1"/>
    </source>
</evidence>
<dbReference type="PROSITE" id="PS50096">
    <property type="entry name" value="IQ"/>
    <property type="match status" value="1"/>
</dbReference>
<reference evidence="1" key="1">
    <citation type="submission" date="2019-08" db="EMBL/GenBank/DDBJ databases">
        <authorList>
            <person name="Kucharzyk K."/>
            <person name="Murdoch R.W."/>
            <person name="Higgins S."/>
            <person name="Loffler F."/>
        </authorList>
    </citation>
    <scope>NUCLEOTIDE SEQUENCE</scope>
</reference>